<dbReference type="Proteomes" id="UP000807353">
    <property type="component" value="Unassembled WGS sequence"/>
</dbReference>
<evidence type="ECO:0000313" key="3">
    <source>
        <dbReference type="Proteomes" id="UP000807353"/>
    </source>
</evidence>
<name>A0A9P5XX41_9AGAR</name>
<dbReference type="EMBL" id="MU150318">
    <property type="protein sequence ID" value="KAF9459347.1"/>
    <property type="molecule type" value="Genomic_DNA"/>
</dbReference>
<comment type="caution">
    <text evidence="2">The sequence shown here is derived from an EMBL/GenBank/DDBJ whole genome shotgun (WGS) entry which is preliminary data.</text>
</comment>
<dbReference type="AlphaFoldDB" id="A0A9P5XX41"/>
<dbReference type="OrthoDB" id="271448at2759"/>
<organism evidence="2 3">
    <name type="scientific">Collybia nuda</name>
    <dbReference type="NCBI Taxonomy" id="64659"/>
    <lineage>
        <taxon>Eukaryota</taxon>
        <taxon>Fungi</taxon>
        <taxon>Dikarya</taxon>
        <taxon>Basidiomycota</taxon>
        <taxon>Agaricomycotina</taxon>
        <taxon>Agaricomycetes</taxon>
        <taxon>Agaricomycetidae</taxon>
        <taxon>Agaricales</taxon>
        <taxon>Tricholomatineae</taxon>
        <taxon>Clitocybaceae</taxon>
        <taxon>Collybia</taxon>
    </lineage>
</organism>
<evidence type="ECO:0000256" key="1">
    <source>
        <dbReference type="SAM" id="SignalP"/>
    </source>
</evidence>
<proteinExistence type="predicted"/>
<reference evidence="2" key="1">
    <citation type="submission" date="2020-11" db="EMBL/GenBank/DDBJ databases">
        <authorList>
            <consortium name="DOE Joint Genome Institute"/>
            <person name="Ahrendt S."/>
            <person name="Riley R."/>
            <person name="Andreopoulos W."/>
            <person name="Labutti K."/>
            <person name="Pangilinan J."/>
            <person name="Ruiz-Duenas F.J."/>
            <person name="Barrasa J.M."/>
            <person name="Sanchez-Garcia M."/>
            <person name="Camarero S."/>
            <person name="Miyauchi S."/>
            <person name="Serrano A."/>
            <person name="Linde D."/>
            <person name="Babiker R."/>
            <person name="Drula E."/>
            <person name="Ayuso-Fernandez I."/>
            <person name="Pacheco R."/>
            <person name="Padilla G."/>
            <person name="Ferreira P."/>
            <person name="Barriuso J."/>
            <person name="Kellner H."/>
            <person name="Castanera R."/>
            <person name="Alfaro M."/>
            <person name="Ramirez L."/>
            <person name="Pisabarro A.G."/>
            <person name="Kuo A."/>
            <person name="Tritt A."/>
            <person name="Lipzen A."/>
            <person name="He G."/>
            <person name="Yan M."/>
            <person name="Ng V."/>
            <person name="Cullen D."/>
            <person name="Martin F."/>
            <person name="Rosso M.-N."/>
            <person name="Henrissat B."/>
            <person name="Hibbett D."/>
            <person name="Martinez A.T."/>
            <person name="Grigoriev I.V."/>
        </authorList>
    </citation>
    <scope>NUCLEOTIDE SEQUENCE</scope>
    <source>
        <strain evidence="2">CBS 247.69</strain>
    </source>
</reference>
<protein>
    <recommendedName>
        <fullName evidence="4">Apple domain-containing protein</fullName>
    </recommendedName>
</protein>
<sequence length="196" mass="21262">MRLFAIFSVVVVAISGVVSTPVEIDLTSILGTNLASSNSYGAPLAPWKYGSVPGWYYGNYPERHRNIRCLKGWICKFLSWFPWLVQCPKPPHIPPPTSDGYTQTFANLTGATQAGDYMTYGLVDTIKDCKTMCNSVAGCKFANSYHDVNGKDGSTQLTCSLFATCHTASDATNTGGQTQPDGSIDYITSSDGWCKD</sequence>
<evidence type="ECO:0008006" key="4">
    <source>
        <dbReference type="Google" id="ProtNLM"/>
    </source>
</evidence>
<feature type="signal peptide" evidence="1">
    <location>
        <begin position="1"/>
        <end position="19"/>
    </location>
</feature>
<gene>
    <name evidence="2" type="ORF">BDZ94DRAFT_1171838</name>
</gene>
<keyword evidence="3" id="KW-1185">Reference proteome</keyword>
<feature type="chain" id="PRO_5040179530" description="Apple domain-containing protein" evidence="1">
    <location>
        <begin position="20"/>
        <end position="196"/>
    </location>
</feature>
<accession>A0A9P5XX41</accession>
<keyword evidence="1" id="KW-0732">Signal</keyword>
<evidence type="ECO:0000313" key="2">
    <source>
        <dbReference type="EMBL" id="KAF9459347.1"/>
    </source>
</evidence>